<evidence type="ECO:0000259" key="2">
    <source>
        <dbReference type="PROSITE" id="PS50994"/>
    </source>
</evidence>
<dbReference type="RefSeq" id="WP_101887149.1">
    <property type="nucleotide sequence ID" value="NZ_JASOGN010000085.1"/>
</dbReference>
<dbReference type="Pfam" id="PF13276">
    <property type="entry name" value="HTH_21"/>
    <property type="match status" value="1"/>
</dbReference>
<organism evidence="3 4">
    <name type="scientific">Lactobacillus crispatus</name>
    <dbReference type="NCBI Taxonomy" id="47770"/>
    <lineage>
        <taxon>Bacteria</taxon>
        <taxon>Bacillati</taxon>
        <taxon>Bacillota</taxon>
        <taxon>Bacilli</taxon>
        <taxon>Lactobacillales</taxon>
        <taxon>Lactobacillaceae</taxon>
        <taxon>Lactobacillus</taxon>
    </lineage>
</organism>
<gene>
    <name evidence="3" type="ORF">QP235_10555</name>
</gene>
<dbReference type="Pfam" id="PF00665">
    <property type="entry name" value="rve"/>
    <property type="match status" value="1"/>
</dbReference>
<dbReference type="InterPro" id="IPR001584">
    <property type="entry name" value="Integrase_cat-core"/>
</dbReference>
<dbReference type="InterPro" id="IPR048020">
    <property type="entry name" value="Transpos_IS3"/>
</dbReference>
<dbReference type="InterPro" id="IPR025948">
    <property type="entry name" value="HTH-like_dom"/>
</dbReference>
<comment type="caution">
    <text evidence="3">The sequence shown here is derived from an EMBL/GenBank/DDBJ whole genome shotgun (WGS) entry which is preliminary data.</text>
</comment>
<dbReference type="GO" id="GO:0015074">
    <property type="term" value="P:DNA integration"/>
    <property type="evidence" value="ECO:0007669"/>
    <property type="project" value="InterPro"/>
</dbReference>
<evidence type="ECO:0000256" key="1">
    <source>
        <dbReference type="ARBA" id="ARBA00002286"/>
    </source>
</evidence>
<accession>A0AAW6XNL3</accession>
<evidence type="ECO:0000313" key="4">
    <source>
        <dbReference type="Proteomes" id="UP001230300"/>
    </source>
</evidence>
<evidence type="ECO:0000313" key="3">
    <source>
        <dbReference type="EMBL" id="MDK6503593.1"/>
    </source>
</evidence>
<dbReference type="SUPFAM" id="SSF53098">
    <property type="entry name" value="Ribonuclease H-like"/>
    <property type="match status" value="1"/>
</dbReference>
<comment type="function">
    <text evidence="1">Involved in the transposition of the insertion sequence.</text>
</comment>
<dbReference type="PANTHER" id="PTHR46889">
    <property type="entry name" value="TRANSPOSASE INSF FOR INSERTION SEQUENCE IS3B-RELATED"/>
    <property type="match status" value="1"/>
</dbReference>
<dbReference type="Gene3D" id="3.30.420.10">
    <property type="entry name" value="Ribonuclease H-like superfamily/Ribonuclease H"/>
    <property type="match status" value="1"/>
</dbReference>
<dbReference type="InterPro" id="IPR012337">
    <property type="entry name" value="RNaseH-like_sf"/>
</dbReference>
<dbReference type="PANTHER" id="PTHR46889:SF4">
    <property type="entry name" value="TRANSPOSASE INSO FOR INSERTION SEQUENCE ELEMENT IS911B-RELATED"/>
    <property type="match status" value="1"/>
</dbReference>
<dbReference type="InterPro" id="IPR050900">
    <property type="entry name" value="Transposase_IS3/IS150/IS904"/>
</dbReference>
<name>A0AAW6XNL3_9LACO</name>
<proteinExistence type="predicted"/>
<dbReference type="EMBL" id="JASOGN010000085">
    <property type="protein sequence ID" value="MDK6503593.1"/>
    <property type="molecule type" value="Genomic_DNA"/>
</dbReference>
<dbReference type="PROSITE" id="PS50994">
    <property type="entry name" value="INTEGRASE"/>
    <property type="match status" value="1"/>
</dbReference>
<dbReference type="GO" id="GO:0003676">
    <property type="term" value="F:nucleic acid binding"/>
    <property type="evidence" value="ECO:0007669"/>
    <property type="project" value="InterPro"/>
</dbReference>
<dbReference type="Proteomes" id="UP001230300">
    <property type="component" value="Unassembled WGS sequence"/>
</dbReference>
<sequence>MKTYQLIHDCHQKYDWKIDLMCKWAKVARSAYYKHFDSKRTISKRKLRDKRIEAKIIEIAKSNNSLFGTEKMTMAVNRQMPGEPPAYHKTVYRLMCINGISSQKPRYQKPKFKHTTPEKTAENKLKRDFNASKPNEKWCTDITEVVAPGLPKAYLCTVFDLYDRYPVGYAIGKHNDTALVQAAYNQAVKTYPNAQPLFHSDRGFQFTRTPFQNQLEKQGMTQSMSRVGCCIDNGPMEGWQGIIKEMRVVLHPQVDNYDELNDSICKAIDYYINEDPQKRFNGLTAGEMRKEAMKGNIKNCPIAPNHRIERYWQEINEKKVKEAKKILS</sequence>
<dbReference type="InterPro" id="IPR036397">
    <property type="entry name" value="RNaseH_sf"/>
</dbReference>
<reference evidence="3" key="1">
    <citation type="submission" date="2023-05" db="EMBL/GenBank/DDBJ databases">
        <title>Cataloging the Phylogenetic Diversity of Human Bladder Bacteria.</title>
        <authorList>
            <person name="Du J."/>
        </authorList>
    </citation>
    <scope>NUCLEOTIDE SEQUENCE</scope>
    <source>
        <strain evidence="3">UMB9226</strain>
    </source>
</reference>
<dbReference type="AlphaFoldDB" id="A0AAW6XNL3"/>
<dbReference type="NCBIfam" id="NF033516">
    <property type="entry name" value="transpos_IS3"/>
    <property type="match status" value="1"/>
</dbReference>
<protein>
    <submittedName>
        <fullName evidence="3">IS3 family transposase</fullName>
    </submittedName>
</protein>
<feature type="domain" description="Integrase catalytic" evidence="2">
    <location>
        <begin position="130"/>
        <end position="293"/>
    </location>
</feature>